<evidence type="ECO:0000256" key="1">
    <source>
        <dbReference type="ARBA" id="ARBA00007381"/>
    </source>
</evidence>
<comment type="caution">
    <text evidence="4">The sequence shown here is derived from an EMBL/GenBank/DDBJ whole genome shotgun (WGS) entry which is preliminary data.</text>
</comment>
<keyword evidence="4" id="KW-0346">Stress response</keyword>
<dbReference type="InterPro" id="IPR013126">
    <property type="entry name" value="Hsp_70_fam"/>
</dbReference>
<dbReference type="STRING" id="74649.A0A2P6SKC9"/>
<evidence type="ECO:0000256" key="3">
    <source>
        <dbReference type="ARBA" id="ARBA00022840"/>
    </source>
</evidence>
<organism evidence="4 5">
    <name type="scientific">Rosa chinensis</name>
    <name type="common">China rose</name>
    <dbReference type="NCBI Taxonomy" id="74649"/>
    <lineage>
        <taxon>Eukaryota</taxon>
        <taxon>Viridiplantae</taxon>
        <taxon>Streptophyta</taxon>
        <taxon>Embryophyta</taxon>
        <taxon>Tracheophyta</taxon>
        <taxon>Spermatophyta</taxon>
        <taxon>Magnoliopsida</taxon>
        <taxon>eudicotyledons</taxon>
        <taxon>Gunneridae</taxon>
        <taxon>Pentapetalae</taxon>
        <taxon>rosids</taxon>
        <taxon>fabids</taxon>
        <taxon>Rosales</taxon>
        <taxon>Rosaceae</taxon>
        <taxon>Rosoideae</taxon>
        <taxon>Rosoideae incertae sedis</taxon>
        <taxon>Rosa</taxon>
    </lineage>
</organism>
<dbReference type="Pfam" id="PF00012">
    <property type="entry name" value="HSP70"/>
    <property type="match status" value="1"/>
</dbReference>
<dbReference type="Proteomes" id="UP000238479">
    <property type="component" value="Chromosome 1"/>
</dbReference>
<sequence>MVKSNSLLQMKSQPCLLARMQETAEAYFSSAVKNAVVTVPVYFNTKDTGMLLFCWPKCELYYQRTNCSSYCILL</sequence>
<keyword evidence="5" id="KW-1185">Reference proteome</keyword>
<comment type="similarity">
    <text evidence="1">Belongs to the heat shock protein 70 family.</text>
</comment>
<dbReference type="FunFam" id="3.30.420.40:FF:000028">
    <property type="entry name" value="heat shock 70 kDa protein-like"/>
    <property type="match status" value="1"/>
</dbReference>
<evidence type="ECO:0000256" key="2">
    <source>
        <dbReference type="ARBA" id="ARBA00022741"/>
    </source>
</evidence>
<dbReference type="EMBL" id="PDCK01000039">
    <property type="protein sequence ID" value="PRQ59130.1"/>
    <property type="molecule type" value="Genomic_DNA"/>
</dbReference>
<proteinExistence type="inferred from homology"/>
<evidence type="ECO:0000313" key="4">
    <source>
        <dbReference type="EMBL" id="PRQ59130.1"/>
    </source>
</evidence>
<dbReference type="AlphaFoldDB" id="A0A2P6SKC9"/>
<keyword evidence="2" id="KW-0547">Nucleotide-binding</keyword>
<dbReference type="GO" id="GO:0005524">
    <property type="term" value="F:ATP binding"/>
    <property type="evidence" value="ECO:0007669"/>
    <property type="project" value="UniProtKB-KW"/>
</dbReference>
<dbReference type="GO" id="GO:0140662">
    <property type="term" value="F:ATP-dependent protein folding chaperone"/>
    <property type="evidence" value="ECO:0007669"/>
    <property type="project" value="InterPro"/>
</dbReference>
<reference evidence="4 5" key="1">
    <citation type="journal article" date="2018" name="Nat. Genet.">
        <title>The Rosa genome provides new insights in the design of modern roses.</title>
        <authorList>
            <person name="Bendahmane M."/>
        </authorList>
    </citation>
    <scope>NUCLEOTIDE SEQUENCE [LARGE SCALE GENOMIC DNA]</scope>
    <source>
        <strain evidence="5">cv. Old Blush</strain>
    </source>
</reference>
<dbReference type="Gramene" id="PRQ59130">
    <property type="protein sequence ID" value="PRQ59130"/>
    <property type="gene ID" value="RchiOBHm_Chr1g0366771"/>
</dbReference>
<protein>
    <submittedName>
        <fullName evidence="4">Putative Heat shock protein 70 family</fullName>
    </submittedName>
</protein>
<keyword evidence="3" id="KW-0067">ATP-binding</keyword>
<gene>
    <name evidence="4" type="ORF">RchiOBHm_Chr1g0366771</name>
</gene>
<accession>A0A2P6SKC9</accession>
<name>A0A2P6SKC9_ROSCH</name>
<dbReference type="Gene3D" id="3.30.420.40">
    <property type="match status" value="1"/>
</dbReference>
<evidence type="ECO:0000313" key="5">
    <source>
        <dbReference type="Proteomes" id="UP000238479"/>
    </source>
</evidence>